<reference evidence="3" key="2">
    <citation type="submission" date="2025-08" db="UniProtKB">
        <authorList>
            <consortium name="RefSeq"/>
        </authorList>
    </citation>
    <scope>IDENTIFICATION</scope>
</reference>
<accession>A0ABM1VEZ0</accession>
<evidence type="ECO:0000256" key="1">
    <source>
        <dbReference type="SAM" id="MobiDB-lite"/>
    </source>
</evidence>
<feature type="region of interest" description="Disordered" evidence="1">
    <location>
        <begin position="37"/>
        <end position="64"/>
    </location>
</feature>
<keyword evidence="2" id="KW-1185">Reference proteome</keyword>
<dbReference type="Proteomes" id="UP000694930">
    <property type="component" value="Chromosome 7"/>
</dbReference>
<dbReference type="RefSeq" id="XP_027774308.1">
    <property type="nucleotide sequence ID" value="XM_027918507.1"/>
</dbReference>
<evidence type="ECO:0000313" key="3">
    <source>
        <dbReference type="RefSeq" id="XP_027774308.1"/>
    </source>
</evidence>
<dbReference type="GeneID" id="107025068"/>
<proteinExistence type="predicted"/>
<protein>
    <submittedName>
        <fullName evidence="3">Uncharacterized protein LOC107025068</fullName>
    </submittedName>
</protein>
<reference evidence="2" key="1">
    <citation type="journal article" date="2014" name="Nat. Genet.">
        <title>The genome of the stress-tolerant wild tomato species Solanum pennellii.</title>
        <authorList>
            <person name="Bolger A."/>
            <person name="Scossa F."/>
            <person name="Bolger M.E."/>
            <person name="Lanz C."/>
            <person name="Maumus F."/>
            <person name="Tohge T."/>
            <person name="Quesneville H."/>
            <person name="Alseekh S."/>
            <person name="Sorensen I."/>
            <person name="Lichtenstein G."/>
            <person name="Fich E.A."/>
            <person name="Conte M."/>
            <person name="Keller H."/>
            <person name="Schneeberger K."/>
            <person name="Schwacke R."/>
            <person name="Ofner I."/>
            <person name="Vrebalov J."/>
            <person name="Xu Y."/>
            <person name="Osorio S."/>
            <person name="Aflitos S.A."/>
            <person name="Schijlen E."/>
            <person name="Jimenez-Gomez J.M."/>
            <person name="Ryngajllo M."/>
            <person name="Kimura S."/>
            <person name="Kumar R."/>
            <person name="Koenig D."/>
            <person name="Headland L.R."/>
            <person name="Maloof J.N."/>
            <person name="Sinha N."/>
            <person name="van Ham R.C."/>
            <person name="Lankhorst R.K."/>
            <person name="Mao L."/>
            <person name="Vogel A."/>
            <person name="Arsova B."/>
            <person name="Panstruga R."/>
            <person name="Fei Z."/>
            <person name="Rose J.K."/>
            <person name="Zamir D."/>
            <person name="Carrari F."/>
            <person name="Giovannoni J.J."/>
            <person name="Weigel D."/>
            <person name="Usadel B."/>
            <person name="Fernie A.R."/>
        </authorList>
    </citation>
    <scope>NUCLEOTIDE SEQUENCE [LARGE SCALE GENOMIC DNA]</scope>
    <source>
        <strain evidence="2">cv. LA0716</strain>
    </source>
</reference>
<name>A0ABM1VEZ0_SOLPN</name>
<organism evidence="2 3">
    <name type="scientific">Solanum pennellii</name>
    <name type="common">Tomato</name>
    <name type="synonym">Lycopersicon pennellii</name>
    <dbReference type="NCBI Taxonomy" id="28526"/>
    <lineage>
        <taxon>Eukaryota</taxon>
        <taxon>Viridiplantae</taxon>
        <taxon>Streptophyta</taxon>
        <taxon>Embryophyta</taxon>
        <taxon>Tracheophyta</taxon>
        <taxon>Spermatophyta</taxon>
        <taxon>Magnoliopsida</taxon>
        <taxon>eudicotyledons</taxon>
        <taxon>Gunneridae</taxon>
        <taxon>Pentapetalae</taxon>
        <taxon>asterids</taxon>
        <taxon>lamiids</taxon>
        <taxon>Solanales</taxon>
        <taxon>Solanaceae</taxon>
        <taxon>Solanoideae</taxon>
        <taxon>Solaneae</taxon>
        <taxon>Solanum</taxon>
        <taxon>Solanum subgen. Lycopersicon</taxon>
    </lineage>
</organism>
<sequence length="191" mass="21690">MNNKLFTIESIGDESNIDNTCSYPFLHACEELESAKFKEHSESNVRRDQKDSFEEELPDQKQEEAIDGKSNLNKITCEDGIPDNSNHIINDNIINYGSRLLAKDGNGGNYHITQGIPRSIKFRSIKNLYKCTSRISPIEAEYNWKSPTEEDPIVNHLANKDTSIKTNEKIVGFERKGRNNHVEKDVDTSSA</sequence>
<evidence type="ECO:0000313" key="2">
    <source>
        <dbReference type="Proteomes" id="UP000694930"/>
    </source>
</evidence>
<gene>
    <name evidence="3" type="primary">LOC107025068</name>
</gene>